<comment type="caution">
    <text evidence="1">The sequence shown here is derived from an EMBL/GenBank/DDBJ whole genome shotgun (WGS) entry which is preliminary data.</text>
</comment>
<accession>A0A3M7QSI1</accession>
<evidence type="ECO:0000313" key="1">
    <source>
        <dbReference type="EMBL" id="RNA14310.1"/>
    </source>
</evidence>
<gene>
    <name evidence="1" type="ORF">BpHYR1_032952</name>
</gene>
<protein>
    <submittedName>
        <fullName evidence="1">Uncharacterized protein</fullName>
    </submittedName>
</protein>
<proteinExistence type="predicted"/>
<organism evidence="1 2">
    <name type="scientific">Brachionus plicatilis</name>
    <name type="common">Marine rotifer</name>
    <name type="synonym">Brachionus muelleri</name>
    <dbReference type="NCBI Taxonomy" id="10195"/>
    <lineage>
        <taxon>Eukaryota</taxon>
        <taxon>Metazoa</taxon>
        <taxon>Spiralia</taxon>
        <taxon>Gnathifera</taxon>
        <taxon>Rotifera</taxon>
        <taxon>Eurotatoria</taxon>
        <taxon>Monogononta</taxon>
        <taxon>Pseudotrocha</taxon>
        <taxon>Ploima</taxon>
        <taxon>Brachionidae</taxon>
        <taxon>Brachionus</taxon>
    </lineage>
</organism>
<dbReference type="EMBL" id="REGN01005212">
    <property type="protein sequence ID" value="RNA14310.1"/>
    <property type="molecule type" value="Genomic_DNA"/>
</dbReference>
<sequence length="263" mass="30866">MVNSRYFTIFDFDLDIRQPKNYHILRVLGMRKRFRKTIEEMKGLGRNERKGLLLIYNKNVFLFYGICTKGLHSIAKSWISIAILCFLKANILSNIEQKTFFVSNDFVFKDSLNLPIQNDHLMAVAFNNSQDAFVLVDFNGILTWKWKNKINKNRGKNGAINNFHFLIFRKEQYILQDITTSSKIRNLIKELLLYTINERYFMIQKKLDNSIGILNTKFEEVFRKYNASGAILSMVYNSKNDELITSTVEGFRFVINWAGRPVP</sequence>
<name>A0A3M7QSI1_BRAPC</name>
<dbReference type="Proteomes" id="UP000276133">
    <property type="component" value="Unassembled WGS sequence"/>
</dbReference>
<reference evidence="1 2" key="1">
    <citation type="journal article" date="2018" name="Sci. Rep.">
        <title>Genomic signatures of local adaptation to the degree of environmental predictability in rotifers.</title>
        <authorList>
            <person name="Franch-Gras L."/>
            <person name="Hahn C."/>
            <person name="Garcia-Roger E.M."/>
            <person name="Carmona M.J."/>
            <person name="Serra M."/>
            <person name="Gomez A."/>
        </authorList>
    </citation>
    <scope>NUCLEOTIDE SEQUENCE [LARGE SCALE GENOMIC DNA]</scope>
    <source>
        <strain evidence="1">HYR1</strain>
    </source>
</reference>
<keyword evidence="2" id="KW-1185">Reference proteome</keyword>
<dbReference type="AlphaFoldDB" id="A0A3M7QSI1"/>
<evidence type="ECO:0000313" key="2">
    <source>
        <dbReference type="Proteomes" id="UP000276133"/>
    </source>
</evidence>